<keyword evidence="2" id="KW-1185">Reference proteome</keyword>
<evidence type="ECO:0000313" key="2">
    <source>
        <dbReference type="Proteomes" id="UP000830671"/>
    </source>
</evidence>
<organism evidence="1 2">
    <name type="scientific">Colletotrichum lupini</name>
    <dbReference type="NCBI Taxonomy" id="145971"/>
    <lineage>
        <taxon>Eukaryota</taxon>
        <taxon>Fungi</taxon>
        <taxon>Dikarya</taxon>
        <taxon>Ascomycota</taxon>
        <taxon>Pezizomycotina</taxon>
        <taxon>Sordariomycetes</taxon>
        <taxon>Hypocreomycetidae</taxon>
        <taxon>Glomerellales</taxon>
        <taxon>Glomerellaceae</taxon>
        <taxon>Colletotrichum</taxon>
        <taxon>Colletotrichum acutatum species complex</taxon>
    </lineage>
</organism>
<proteinExistence type="predicted"/>
<dbReference type="EMBL" id="CP019477">
    <property type="protein sequence ID" value="UQC85402.1"/>
    <property type="molecule type" value="Genomic_DNA"/>
</dbReference>
<dbReference type="RefSeq" id="XP_049147016.1">
    <property type="nucleotide sequence ID" value="XM_049289871.1"/>
</dbReference>
<dbReference type="AlphaFoldDB" id="A0A9Q8WJT0"/>
<evidence type="ECO:0000313" key="1">
    <source>
        <dbReference type="EMBL" id="UQC85402.1"/>
    </source>
</evidence>
<dbReference type="GeneID" id="73344881"/>
<protein>
    <submittedName>
        <fullName evidence="1">Uncharacterized protein</fullName>
    </submittedName>
</protein>
<accession>A0A9Q8WJT0</accession>
<sequence>MKVPLTSLPLPYGRATLAVYNPALEPRMVKRPVHYSLGFVGCEGRVNSFDIRSIGARDAKRTESKLGDTISSWFSRFRIAKYQSDDNELTALREKFSRGHRGCIEEIVSVCFSHELSSQSQVKQFPRPEQEVLPRMTDSLRDGASIYETMARLKSCRSVNVTSMLPSLGFFEWLITDTLSFSSSALEKMEVLIELEGESRLMPIRTPIPAPIRYCLFLSLF</sequence>
<dbReference type="Proteomes" id="UP000830671">
    <property type="component" value="Chromosome 5"/>
</dbReference>
<dbReference type="KEGG" id="clup:CLUP02_10899"/>
<reference evidence="1" key="1">
    <citation type="journal article" date="2021" name="Mol. Plant Microbe Interact.">
        <title>Complete Genome Sequence of the Plant-Pathogenic Fungus Colletotrichum lupini.</title>
        <authorList>
            <person name="Baroncelli R."/>
            <person name="Pensec F."/>
            <person name="Da Lio D."/>
            <person name="Boufleur T."/>
            <person name="Vicente I."/>
            <person name="Sarrocco S."/>
            <person name="Picot A."/>
            <person name="Baraldi E."/>
            <person name="Sukno S."/>
            <person name="Thon M."/>
            <person name="Le Floch G."/>
        </authorList>
    </citation>
    <scope>NUCLEOTIDE SEQUENCE</scope>
    <source>
        <strain evidence="1">IMI 504893</strain>
    </source>
</reference>
<gene>
    <name evidence="1" type="ORF">CLUP02_10899</name>
</gene>
<name>A0A9Q8WJT0_9PEZI</name>